<organism evidence="2 3">
    <name type="scientific">Qipengyuania gaetbuli</name>
    <dbReference type="NCBI Taxonomy" id="266952"/>
    <lineage>
        <taxon>Bacteria</taxon>
        <taxon>Pseudomonadati</taxon>
        <taxon>Pseudomonadota</taxon>
        <taxon>Alphaproteobacteria</taxon>
        <taxon>Sphingomonadales</taxon>
        <taxon>Erythrobacteraceae</taxon>
        <taxon>Qipengyuania</taxon>
    </lineage>
</organism>
<keyword evidence="3" id="KW-1185">Reference proteome</keyword>
<reference evidence="2 3" key="1">
    <citation type="submission" date="2019-12" db="EMBL/GenBank/DDBJ databases">
        <title>Genomic-based taxomic classification of the family Erythrobacteraceae.</title>
        <authorList>
            <person name="Xu L."/>
        </authorList>
    </citation>
    <scope>NUCLEOTIDE SEQUENCE [LARGE SCALE GENOMIC DNA]</scope>
    <source>
        <strain evidence="2 3">DSM 16225</strain>
    </source>
</reference>
<name>A0A844XZF0_9SPHN</name>
<proteinExistence type="predicted"/>
<evidence type="ECO:0000313" key="2">
    <source>
        <dbReference type="EMBL" id="MXO51054.1"/>
    </source>
</evidence>
<evidence type="ECO:0000256" key="1">
    <source>
        <dbReference type="SAM" id="SignalP"/>
    </source>
</evidence>
<sequence>MGKPFSKTLFAGMLAMATGLFATPLAAQANDTDDTAGVTNARVVEPLSITAIADLRFGTLMRPATAGIIEVAPNGAVTGNLDISAFPGGRGPARFTVLGERNRRFVVFTPNQITISNGTATMVVDRFRDNRTLGFARFNAVGSFDLYVGGRLNVTANQQVGTYSGTFDVTVLYL</sequence>
<dbReference type="InterPro" id="IPR025514">
    <property type="entry name" value="DUF4402"/>
</dbReference>
<gene>
    <name evidence="2" type="ORF">GRI42_07035</name>
</gene>
<accession>A0A844XZF0</accession>
<protein>
    <submittedName>
        <fullName evidence="2">DUF4402 domain-containing protein</fullName>
    </submittedName>
</protein>
<dbReference type="Pfam" id="PF14352">
    <property type="entry name" value="DUF4402"/>
    <property type="match status" value="1"/>
</dbReference>
<dbReference type="Proteomes" id="UP000444185">
    <property type="component" value="Unassembled WGS sequence"/>
</dbReference>
<dbReference type="RefSeq" id="WP_160607588.1">
    <property type="nucleotide sequence ID" value="NZ_WTYF01000004.1"/>
</dbReference>
<dbReference type="EMBL" id="WTYF01000004">
    <property type="protein sequence ID" value="MXO51054.1"/>
    <property type="molecule type" value="Genomic_DNA"/>
</dbReference>
<dbReference type="OrthoDB" id="7576381at2"/>
<evidence type="ECO:0000313" key="3">
    <source>
        <dbReference type="Proteomes" id="UP000444185"/>
    </source>
</evidence>
<feature type="signal peptide" evidence="1">
    <location>
        <begin position="1"/>
        <end position="29"/>
    </location>
</feature>
<dbReference type="AlphaFoldDB" id="A0A844XZF0"/>
<comment type="caution">
    <text evidence="2">The sequence shown here is derived from an EMBL/GenBank/DDBJ whole genome shotgun (WGS) entry which is preliminary data.</text>
</comment>
<keyword evidence="1" id="KW-0732">Signal</keyword>
<feature type="chain" id="PRO_5032345169" evidence="1">
    <location>
        <begin position="30"/>
        <end position="174"/>
    </location>
</feature>